<dbReference type="AlphaFoldDB" id="A0A3M7RRZ9"/>
<dbReference type="Proteomes" id="UP000276133">
    <property type="component" value="Unassembled WGS sequence"/>
</dbReference>
<sequence length="66" mass="7428">MKFFVSGSLFCNDNDLILTDSDGIELKTKTALARLEEEICNNELSSLRLSAIINTNLRFYTLGIKL</sequence>
<protein>
    <submittedName>
        <fullName evidence="1">Uncharacterized protein</fullName>
    </submittedName>
</protein>
<evidence type="ECO:0000313" key="2">
    <source>
        <dbReference type="Proteomes" id="UP000276133"/>
    </source>
</evidence>
<accession>A0A3M7RRZ9</accession>
<organism evidence="1 2">
    <name type="scientific">Brachionus plicatilis</name>
    <name type="common">Marine rotifer</name>
    <name type="synonym">Brachionus muelleri</name>
    <dbReference type="NCBI Taxonomy" id="10195"/>
    <lineage>
        <taxon>Eukaryota</taxon>
        <taxon>Metazoa</taxon>
        <taxon>Spiralia</taxon>
        <taxon>Gnathifera</taxon>
        <taxon>Rotifera</taxon>
        <taxon>Eurotatoria</taxon>
        <taxon>Monogononta</taxon>
        <taxon>Pseudotrocha</taxon>
        <taxon>Ploima</taxon>
        <taxon>Brachionidae</taxon>
        <taxon>Brachionus</taxon>
    </lineage>
</organism>
<evidence type="ECO:0000313" key="1">
    <source>
        <dbReference type="EMBL" id="RNA26353.1"/>
    </source>
</evidence>
<dbReference type="EMBL" id="REGN01002755">
    <property type="protein sequence ID" value="RNA26353.1"/>
    <property type="molecule type" value="Genomic_DNA"/>
</dbReference>
<comment type="caution">
    <text evidence="1">The sequence shown here is derived from an EMBL/GenBank/DDBJ whole genome shotgun (WGS) entry which is preliminary data.</text>
</comment>
<name>A0A3M7RRZ9_BRAPC</name>
<keyword evidence="2" id="KW-1185">Reference proteome</keyword>
<proteinExistence type="predicted"/>
<gene>
    <name evidence="1" type="ORF">BpHYR1_004051</name>
</gene>
<reference evidence="1 2" key="1">
    <citation type="journal article" date="2018" name="Sci. Rep.">
        <title>Genomic signatures of local adaptation to the degree of environmental predictability in rotifers.</title>
        <authorList>
            <person name="Franch-Gras L."/>
            <person name="Hahn C."/>
            <person name="Garcia-Roger E.M."/>
            <person name="Carmona M.J."/>
            <person name="Serra M."/>
            <person name="Gomez A."/>
        </authorList>
    </citation>
    <scope>NUCLEOTIDE SEQUENCE [LARGE SCALE GENOMIC DNA]</scope>
    <source>
        <strain evidence="1">HYR1</strain>
    </source>
</reference>